<comment type="pathway">
    <text evidence="3">Cofactor biosynthesis; tetrahydrofolylpolyglutamate biosynthesis.</text>
</comment>
<evidence type="ECO:0000313" key="24">
    <source>
        <dbReference type="Proteomes" id="UP000006852"/>
    </source>
</evidence>
<dbReference type="EMBL" id="CP002631">
    <property type="protein sequence ID" value="AEB14165.1"/>
    <property type="molecule type" value="Genomic_DNA"/>
</dbReference>
<evidence type="ECO:0000256" key="1">
    <source>
        <dbReference type="ARBA" id="ARBA00002714"/>
    </source>
</evidence>
<dbReference type="PIRSF" id="PIRSF001563">
    <property type="entry name" value="Folylpolyglu_synth"/>
    <property type="match status" value="1"/>
</dbReference>
<dbReference type="SUPFAM" id="SSF53244">
    <property type="entry name" value="MurD-like peptide ligases, peptide-binding domain"/>
    <property type="match status" value="1"/>
</dbReference>
<evidence type="ECO:0000256" key="2">
    <source>
        <dbReference type="ARBA" id="ARBA00004799"/>
    </source>
</evidence>
<evidence type="ECO:0000256" key="11">
    <source>
        <dbReference type="ARBA" id="ARBA00022840"/>
    </source>
</evidence>
<name>F2NRS9_TRES6</name>
<dbReference type="OrthoDB" id="9809356at2"/>
<reference evidence="24" key="2">
    <citation type="submission" date="2011-04" db="EMBL/GenBank/DDBJ databases">
        <title>The complete genome of chromosome of Treponema succinifaciens DSM 2489.</title>
        <authorList>
            <person name="Lucas S."/>
            <person name="Copeland A."/>
            <person name="Lapidus A."/>
            <person name="Bruce D."/>
            <person name="Goodwin L."/>
            <person name="Pitluck S."/>
            <person name="Peters L."/>
            <person name="Kyrpides N."/>
            <person name="Mavromatis K."/>
            <person name="Ivanova N."/>
            <person name="Ovchinnikova G."/>
            <person name="Teshima H."/>
            <person name="Detter J.C."/>
            <person name="Tapia R."/>
            <person name="Han C."/>
            <person name="Land M."/>
            <person name="Hauser L."/>
            <person name="Markowitz V."/>
            <person name="Cheng J.-F."/>
            <person name="Hugenholtz P."/>
            <person name="Woyke T."/>
            <person name="Wu D."/>
            <person name="Gronow S."/>
            <person name="Wellnitz S."/>
            <person name="Brambilla E."/>
            <person name="Klenk H.-P."/>
            <person name="Eisen J.A."/>
        </authorList>
    </citation>
    <scope>NUCLEOTIDE SEQUENCE [LARGE SCALE GENOMIC DNA]</scope>
    <source>
        <strain evidence="24">ATCC 33096 / DSM 2489 / 6091</strain>
    </source>
</reference>
<dbReference type="KEGG" id="tsu:Tresu_1257"/>
<dbReference type="EC" id="6.3.2.17" evidence="6"/>
<dbReference type="InterPro" id="IPR018109">
    <property type="entry name" value="Folylpolyglutamate_synth_CS"/>
</dbReference>
<evidence type="ECO:0000256" key="6">
    <source>
        <dbReference type="ARBA" id="ARBA00013025"/>
    </source>
</evidence>
<feature type="domain" description="Mur ligase central" evidence="22">
    <location>
        <begin position="141"/>
        <end position="302"/>
    </location>
</feature>
<dbReference type="SUPFAM" id="SSF53623">
    <property type="entry name" value="MurD-like peptide ligases, catalytic domain"/>
    <property type="match status" value="1"/>
</dbReference>
<keyword evidence="8 23" id="KW-0436">Ligase</keyword>
<comment type="catalytic activity">
    <reaction evidence="17">
        <text>(6S)-5,6,7,8-tetrahydrofolyl-(gamma-L-Glu)(n) + L-glutamate + ATP = (6S)-5,6,7,8-tetrahydrofolyl-(gamma-L-Glu)(n+1) + ADP + phosphate + H(+)</text>
        <dbReference type="Rhea" id="RHEA:10580"/>
        <dbReference type="Rhea" id="RHEA-COMP:14738"/>
        <dbReference type="Rhea" id="RHEA-COMP:14740"/>
        <dbReference type="ChEBI" id="CHEBI:15378"/>
        <dbReference type="ChEBI" id="CHEBI:29985"/>
        <dbReference type="ChEBI" id="CHEBI:30616"/>
        <dbReference type="ChEBI" id="CHEBI:43474"/>
        <dbReference type="ChEBI" id="CHEBI:141005"/>
        <dbReference type="ChEBI" id="CHEBI:456216"/>
        <dbReference type="EC" id="6.3.2.17"/>
    </reaction>
</comment>
<gene>
    <name evidence="23" type="ordered locus">Tresu_1257</name>
</gene>
<dbReference type="InterPro" id="IPR001645">
    <property type="entry name" value="Folylpolyglutamate_synth"/>
</dbReference>
<evidence type="ECO:0000256" key="15">
    <source>
        <dbReference type="ARBA" id="ARBA00030592"/>
    </source>
</evidence>
<dbReference type="PANTHER" id="PTHR11136">
    <property type="entry name" value="FOLYLPOLYGLUTAMATE SYNTHASE-RELATED"/>
    <property type="match status" value="1"/>
</dbReference>
<dbReference type="RefSeq" id="WP_013701452.1">
    <property type="nucleotide sequence ID" value="NC_015385.1"/>
</dbReference>
<dbReference type="STRING" id="869209.Tresu_1257"/>
<evidence type="ECO:0000256" key="16">
    <source>
        <dbReference type="ARBA" id="ARBA00032510"/>
    </source>
</evidence>
<comment type="catalytic activity">
    <reaction evidence="19">
        <text>(6R)-5,10-methylenetetrahydrofolyl-(gamma-L-Glu)(n) + L-glutamate + ATP = (6R)-5,10-methylenetetrahydrofolyl-(gamma-L-Glu)(n+1) + ADP + phosphate + H(+)</text>
        <dbReference type="Rhea" id="RHEA:51912"/>
        <dbReference type="Rhea" id="RHEA-COMP:13257"/>
        <dbReference type="Rhea" id="RHEA-COMP:13258"/>
        <dbReference type="ChEBI" id="CHEBI:15378"/>
        <dbReference type="ChEBI" id="CHEBI:29985"/>
        <dbReference type="ChEBI" id="CHEBI:30616"/>
        <dbReference type="ChEBI" id="CHEBI:43474"/>
        <dbReference type="ChEBI" id="CHEBI:136572"/>
        <dbReference type="ChEBI" id="CHEBI:456216"/>
        <dbReference type="EC" id="6.3.2.17"/>
    </reaction>
</comment>
<comment type="similarity">
    <text evidence="4">Belongs to the folylpolyglutamate synthase family.</text>
</comment>
<keyword evidence="12" id="KW-0460">Magnesium</keyword>
<dbReference type="Gene3D" id="3.90.190.20">
    <property type="entry name" value="Mur ligase, C-terminal domain"/>
    <property type="match status" value="1"/>
</dbReference>
<keyword evidence="9" id="KW-0479">Metal-binding</keyword>
<dbReference type="InterPro" id="IPR036565">
    <property type="entry name" value="Mur-like_cat_sf"/>
</dbReference>
<evidence type="ECO:0000256" key="10">
    <source>
        <dbReference type="ARBA" id="ARBA00022741"/>
    </source>
</evidence>
<dbReference type="eggNOG" id="COG0285">
    <property type="taxonomic scope" value="Bacteria"/>
</dbReference>
<dbReference type="Proteomes" id="UP000006852">
    <property type="component" value="Chromosome"/>
</dbReference>
<evidence type="ECO:0000256" key="9">
    <source>
        <dbReference type="ARBA" id="ARBA00022723"/>
    </source>
</evidence>
<organism evidence="23 24">
    <name type="scientific">Treponema succinifaciens (strain ATCC 33096 / DSM 2489 / 6091)</name>
    <dbReference type="NCBI Taxonomy" id="869209"/>
    <lineage>
        <taxon>Bacteria</taxon>
        <taxon>Pseudomonadati</taxon>
        <taxon>Spirochaetota</taxon>
        <taxon>Spirochaetia</taxon>
        <taxon>Spirochaetales</taxon>
        <taxon>Treponemataceae</taxon>
        <taxon>Treponema</taxon>
    </lineage>
</organism>
<dbReference type="EC" id="6.3.2.12" evidence="5"/>
<dbReference type="GO" id="GO:0004326">
    <property type="term" value="F:tetrahydrofolylpolyglutamate synthase activity"/>
    <property type="evidence" value="ECO:0007669"/>
    <property type="project" value="UniProtKB-EC"/>
</dbReference>
<dbReference type="NCBIfam" id="TIGR01499">
    <property type="entry name" value="folC"/>
    <property type="match status" value="1"/>
</dbReference>
<dbReference type="AlphaFoldDB" id="F2NRS9"/>
<dbReference type="InterPro" id="IPR013221">
    <property type="entry name" value="Mur_ligase_cen"/>
</dbReference>
<dbReference type="PANTHER" id="PTHR11136:SF0">
    <property type="entry name" value="DIHYDROFOLATE SYNTHETASE-RELATED"/>
    <property type="match status" value="1"/>
</dbReference>
<dbReference type="GO" id="GO:0046872">
    <property type="term" value="F:metal ion binding"/>
    <property type="evidence" value="ECO:0007669"/>
    <property type="project" value="UniProtKB-KW"/>
</dbReference>
<sequence>MNEKKSAIGVFENFAEEYLNFEKTPKKNIFWLDTMEFLCKRLSNPQDCCPSFHVAGSKGKGSISKMIACILEEAGYYTGLYSSPHILNFNERIGTVSGPFPEEVYEKSVKQLIDSITSIKTEELPGKRPVTWFELATLLGMLCFKNAGLKYAVYEVGLGGRLDATNVITPLCSCISQIELEHTEYLGNTEELIAAEKGGIIKQEIPVIVSGQKESVKNVFRKIAKEKNAPIIFTDEYCKTSEIVYKNTQQNSTDYQGVYFFRQNSVKMCFSLDSEKFSRPLNVSLLLLGEFQARNAAVASLAVKTVFPNLDESIIEKGLEKTVLPGRFEPVDLSTSRFENISNLILDGAHTVKSIGFTMDTFCNLFSNAKTDSYLLFACASDKKAEEIAELFKGKFSHIILTVPGGTKESDFPRLKAAFEKSGIEYTAIPDYLKAIPYILSKAAEEKATVLVTGSFYLVAEVKKYLLAQKTIIQFSH</sequence>
<dbReference type="GO" id="GO:0008841">
    <property type="term" value="F:dihydrofolate synthase activity"/>
    <property type="evidence" value="ECO:0007669"/>
    <property type="project" value="UniProtKB-EC"/>
</dbReference>
<keyword evidence="24" id="KW-1185">Reference proteome</keyword>
<protein>
    <recommendedName>
        <fullName evidence="7">Dihydrofolate synthase/folylpolyglutamate synthase</fullName>
        <ecNumber evidence="5">6.3.2.12</ecNumber>
        <ecNumber evidence="6">6.3.2.17</ecNumber>
    </recommendedName>
    <alternativeName>
        <fullName evidence="16">Folylpoly-gamma-glutamate synthetase-dihydrofolate synthetase</fullName>
    </alternativeName>
    <alternativeName>
        <fullName evidence="14">Folylpolyglutamate synthetase</fullName>
    </alternativeName>
    <alternativeName>
        <fullName evidence="15">Tetrahydrofolylpolyglutamate synthase</fullName>
    </alternativeName>
</protein>
<accession>F2NRS9</accession>
<dbReference type="PROSITE" id="PS01012">
    <property type="entry name" value="FOLYLPOLYGLU_SYNT_2"/>
    <property type="match status" value="1"/>
</dbReference>
<dbReference type="GO" id="GO:0005737">
    <property type="term" value="C:cytoplasm"/>
    <property type="evidence" value="ECO:0007669"/>
    <property type="project" value="TreeGrafter"/>
</dbReference>
<evidence type="ECO:0000256" key="20">
    <source>
        <dbReference type="ARBA" id="ARBA00049161"/>
    </source>
</evidence>
<evidence type="ECO:0000259" key="21">
    <source>
        <dbReference type="Pfam" id="PF02875"/>
    </source>
</evidence>
<evidence type="ECO:0000256" key="13">
    <source>
        <dbReference type="ARBA" id="ARBA00022909"/>
    </source>
</evidence>
<dbReference type="Pfam" id="PF08245">
    <property type="entry name" value="Mur_ligase_M"/>
    <property type="match status" value="1"/>
</dbReference>
<dbReference type="Pfam" id="PF02875">
    <property type="entry name" value="Mur_ligase_C"/>
    <property type="match status" value="1"/>
</dbReference>
<evidence type="ECO:0000256" key="8">
    <source>
        <dbReference type="ARBA" id="ARBA00022598"/>
    </source>
</evidence>
<dbReference type="GO" id="GO:0046656">
    <property type="term" value="P:folic acid biosynthetic process"/>
    <property type="evidence" value="ECO:0007669"/>
    <property type="project" value="UniProtKB-KW"/>
</dbReference>
<keyword evidence="11" id="KW-0067">ATP-binding</keyword>
<keyword evidence="10" id="KW-0547">Nucleotide-binding</keyword>
<dbReference type="InterPro" id="IPR036615">
    <property type="entry name" value="Mur_ligase_C_dom_sf"/>
</dbReference>
<dbReference type="InterPro" id="IPR004101">
    <property type="entry name" value="Mur_ligase_C"/>
</dbReference>
<evidence type="ECO:0000256" key="19">
    <source>
        <dbReference type="ARBA" id="ARBA00049035"/>
    </source>
</evidence>
<dbReference type="GeneID" id="302998419"/>
<comment type="catalytic activity">
    <reaction evidence="18">
        <text>10-formyltetrahydrofolyl-(gamma-L-Glu)(n) + L-glutamate + ATP = 10-formyltetrahydrofolyl-(gamma-L-Glu)(n+1) + ADP + phosphate + H(+)</text>
        <dbReference type="Rhea" id="RHEA:51904"/>
        <dbReference type="Rhea" id="RHEA-COMP:13088"/>
        <dbReference type="Rhea" id="RHEA-COMP:14300"/>
        <dbReference type="ChEBI" id="CHEBI:15378"/>
        <dbReference type="ChEBI" id="CHEBI:29985"/>
        <dbReference type="ChEBI" id="CHEBI:30616"/>
        <dbReference type="ChEBI" id="CHEBI:43474"/>
        <dbReference type="ChEBI" id="CHEBI:134413"/>
        <dbReference type="ChEBI" id="CHEBI:456216"/>
        <dbReference type="EC" id="6.3.2.17"/>
    </reaction>
</comment>
<evidence type="ECO:0000313" key="23">
    <source>
        <dbReference type="EMBL" id="AEB14165.1"/>
    </source>
</evidence>
<evidence type="ECO:0000256" key="4">
    <source>
        <dbReference type="ARBA" id="ARBA00008276"/>
    </source>
</evidence>
<reference evidence="23 24" key="1">
    <citation type="journal article" date="2011" name="Stand. Genomic Sci.">
        <title>Complete genome sequence of Treponema succinifaciens type strain (6091).</title>
        <authorList>
            <person name="Han C."/>
            <person name="Gronow S."/>
            <person name="Teshima H."/>
            <person name="Lapidus A."/>
            <person name="Nolan M."/>
            <person name="Lucas S."/>
            <person name="Hammon N."/>
            <person name="Deshpande S."/>
            <person name="Cheng J.F."/>
            <person name="Zeytun A."/>
            <person name="Tapia R."/>
            <person name="Goodwin L."/>
            <person name="Pitluck S."/>
            <person name="Liolios K."/>
            <person name="Pagani I."/>
            <person name="Ivanova N."/>
            <person name="Mavromatis K."/>
            <person name="Mikhailova N."/>
            <person name="Huntemann M."/>
            <person name="Pati A."/>
            <person name="Chen A."/>
            <person name="Palaniappan K."/>
            <person name="Land M."/>
            <person name="Hauser L."/>
            <person name="Brambilla E.M."/>
            <person name="Rohde M."/>
            <person name="Goker M."/>
            <person name="Woyke T."/>
            <person name="Bristow J."/>
            <person name="Eisen J.A."/>
            <person name="Markowitz V."/>
            <person name="Hugenholtz P."/>
            <person name="Kyrpides N.C."/>
            <person name="Klenk H.P."/>
            <person name="Detter J.C."/>
        </authorList>
    </citation>
    <scope>NUCLEOTIDE SEQUENCE [LARGE SCALE GENOMIC DNA]</scope>
    <source>
        <strain evidence="24">ATCC 33096 / DSM 2489 / 6091</strain>
    </source>
</reference>
<keyword evidence="13" id="KW-0289">Folate biosynthesis</keyword>
<comment type="function">
    <text evidence="1">Functions in two distinct reactions of the de novo folate biosynthetic pathway. Catalyzes the addition of a glutamate residue to dihydropteroate (7,8-dihydropteroate or H2Pte) to form dihydrofolate (7,8-dihydrofolate monoglutamate or H2Pte-Glu). Also catalyzes successive additions of L-glutamate to tetrahydrofolate or 10-formyltetrahydrofolate or 5,10-methylenetetrahydrofolate, leading to folylpolyglutamate derivatives.</text>
</comment>
<dbReference type="HOGENOM" id="CLU_015869_1_2_12"/>
<dbReference type="GO" id="GO:0005524">
    <property type="term" value="F:ATP binding"/>
    <property type="evidence" value="ECO:0007669"/>
    <property type="project" value="UniProtKB-KW"/>
</dbReference>
<feature type="domain" description="Mur ligase C-terminal" evidence="21">
    <location>
        <begin position="327"/>
        <end position="456"/>
    </location>
</feature>
<proteinExistence type="inferred from homology"/>
<evidence type="ECO:0000256" key="14">
    <source>
        <dbReference type="ARBA" id="ARBA00030048"/>
    </source>
</evidence>
<dbReference type="Gene3D" id="3.40.1190.10">
    <property type="entry name" value="Mur-like, catalytic domain"/>
    <property type="match status" value="1"/>
</dbReference>
<evidence type="ECO:0000256" key="17">
    <source>
        <dbReference type="ARBA" id="ARBA00047493"/>
    </source>
</evidence>
<evidence type="ECO:0000256" key="5">
    <source>
        <dbReference type="ARBA" id="ARBA00013023"/>
    </source>
</evidence>
<evidence type="ECO:0000256" key="7">
    <source>
        <dbReference type="ARBA" id="ARBA00019357"/>
    </source>
</evidence>
<evidence type="ECO:0000256" key="12">
    <source>
        <dbReference type="ARBA" id="ARBA00022842"/>
    </source>
</evidence>
<evidence type="ECO:0000256" key="3">
    <source>
        <dbReference type="ARBA" id="ARBA00005150"/>
    </source>
</evidence>
<comment type="catalytic activity">
    <reaction evidence="20">
        <text>7,8-dihydropteroate + L-glutamate + ATP = 7,8-dihydrofolate + ADP + phosphate + H(+)</text>
        <dbReference type="Rhea" id="RHEA:23584"/>
        <dbReference type="ChEBI" id="CHEBI:15378"/>
        <dbReference type="ChEBI" id="CHEBI:17839"/>
        <dbReference type="ChEBI" id="CHEBI:29985"/>
        <dbReference type="ChEBI" id="CHEBI:30616"/>
        <dbReference type="ChEBI" id="CHEBI:43474"/>
        <dbReference type="ChEBI" id="CHEBI:57451"/>
        <dbReference type="ChEBI" id="CHEBI:456216"/>
        <dbReference type="EC" id="6.3.2.12"/>
    </reaction>
</comment>
<comment type="pathway">
    <text evidence="2">Cofactor biosynthesis; tetrahydrofolate biosynthesis; 7,8-dihydrofolate from 2-amino-4-hydroxy-6-hydroxymethyl-7,8-dihydropteridine diphosphate and 4-aminobenzoate: step 2/2.</text>
</comment>
<evidence type="ECO:0000259" key="22">
    <source>
        <dbReference type="Pfam" id="PF08245"/>
    </source>
</evidence>
<evidence type="ECO:0000256" key="18">
    <source>
        <dbReference type="ARBA" id="ARBA00047808"/>
    </source>
</evidence>